<dbReference type="STRING" id="115433.SAMN05421835_113116"/>
<keyword evidence="4" id="KW-1185">Reference proteome</keyword>
<dbReference type="OrthoDB" id="4714412at2"/>
<evidence type="ECO:0000259" key="1">
    <source>
        <dbReference type="Pfam" id="PF01796"/>
    </source>
</evidence>
<reference evidence="3 4" key="1">
    <citation type="submission" date="2016-10" db="EMBL/GenBank/DDBJ databases">
        <authorList>
            <person name="de Groot N.N."/>
        </authorList>
    </citation>
    <scope>NUCLEOTIDE SEQUENCE [LARGE SCALE GENOMIC DNA]</scope>
    <source>
        <strain evidence="3 4">DSM 44468</strain>
    </source>
</reference>
<dbReference type="InterPro" id="IPR022002">
    <property type="entry name" value="ChsH2_Znr"/>
</dbReference>
<sequence length="138" mass="14624">MSAVAAARPFREGLLELAPPRLLGSRCGRCATVAFPPREFCPACRATTGITGTALPAEGVVYSFTIVRQAPPGIEVPYVLAYVDLPDGVRVLGQVAGIEPDEVAIGLPVHLELTPFGRDDDGTELVGYRFRATGKEEA</sequence>
<evidence type="ECO:0008006" key="5">
    <source>
        <dbReference type="Google" id="ProtNLM"/>
    </source>
</evidence>
<name>A0A1I3WL45_9PSEU</name>
<dbReference type="RefSeq" id="WP_091510641.1">
    <property type="nucleotide sequence ID" value="NZ_CBDRCA010000001.1"/>
</dbReference>
<organism evidence="3 4">
    <name type="scientific">Amycolatopsis sacchari</name>
    <dbReference type="NCBI Taxonomy" id="115433"/>
    <lineage>
        <taxon>Bacteria</taxon>
        <taxon>Bacillati</taxon>
        <taxon>Actinomycetota</taxon>
        <taxon>Actinomycetes</taxon>
        <taxon>Pseudonocardiales</taxon>
        <taxon>Pseudonocardiaceae</taxon>
        <taxon>Amycolatopsis</taxon>
    </lineage>
</organism>
<dbReference type="EMBL" id="FORP01000013">
    <property type="protein sequence ID" value="SFK08258.1"/>
    <property type="molecule type" value="Genomic_DNA"/>
</dbReference>
<dbReference type="PANTHER" id="PTHR34075:SF5">
    <property type="entry name" value="BLR3430 PROTEIN"/>
    <property type="match status" value="1"/>
</dbReference>
<evidence type="ECO:0000259" key="2">
    <source>
        <dbReference type="Pfam" id="PF12172"/>
    </source>
</evidence>
<protein>
    <recommendedName>
        <fullName evidence="5">DUF35 domain-containing protein</fullName>
    </recommendedName>
</protein>
<dbReference type="AlphaFoldDB" id="A0A1I3WL45"/>
<dbReference type="Pfam" id="PF12172">
    <property type="entry name" value="zf-ChsH2"/>
    <property type="match status" value="1"/>
</dbReference>
<proteinExistence type="predicted"/>
<dbReference type="Pfam" id="PF01796">
    <property type="entry name" value="OB_ChsH2_C"/>
    <property type="match status" value="1"/>
</dbReference>
<evidence type="ECO:0000313" key="3">
    <source>
        <dbReference type="EMBL" id="SFK08258.1"/>
    </source>
</evidence>
<evidence type="ECO:0000313" key="4">
    <source>
        <dbReference type="Proteomes" id="UP000199025"/>
    </source>
</evidence>
<dbReference type="Proteomes" id="UP000199025">
    <property type="component" value="Unassembled WGS sequence"/>
</dbReference>
<gene>
    <name evidence="3" type="ORF">SAMN05421835_113116</name>
</gene>
<accession>A0A1I3WL45</accession>
<dbReference type="Gene3D" id="6.10.30.10">
    <property type="match status" value="1"/>
</dbReference>
<feature type="domain" description="ChsH2 C-terminal OB-fold" evidence="1">
    <location>
        <begin position="54"/>
        <end position="112"/>
    </location>
</feature>
<feature type="domain" description="ChsH2 rubredoxin-like zinc ribbon" evidence="2">
    <location>
        <begin position="17"/>
        <end position="47"/>
    </location>
</feature>
<dbReference type="InterPro" id="IPR052513">
    <property type="entry name" value="Thioester_dehydratase-like"/>
</dbReference>
<dbReference type="InterPro" id="IPR002878">
    <property type="entry name" value="ChsH2_C"/>
</dbReference>
<dbReference type="InterPro" id="IPR012340">
    <property type="entry name" value="NA-bd_OB-fold"/>
</dbReference>
<dbReference type="PANTHER" id="PTHR34075">
    <property type="entry name" value="BLR3430 PROTEIN"/>
    <property type="match status" value="1"/>
</dbReference>
<dbReference type="SUPFAM" id="SSF50249">
    <property type="entry name" value="Nucleic acid-binding proteins"/>
    <property type="match status" value="1"/>
</dbReference>